<comment type="pathway">
    <text evidence="2">Amino-sugar metabolism; N-acetylneuraminate degradation; D-fructose 6-phosphate from N-acetylneuraminate: step 5/5.</text>
</comment>
<feature type="active site" description="Proton acceptor; for enolization step" evidence="2">
    <location>
        <position position="71"/>
    </location>
</feature>
<comment type="caution">
    <text evidence="2">Lacks conserved residue(s) required for the propagation of feature annotation.</text>
</comment>
<dbReference type="InterPro" id="IPR004547">
    <property type="entry name" value="Glucosamine6P_isomerase"/>
</dbReference>
<dbReference type="CDD" id="cd01399">
    <property type="entry name" value="GlcN6P_deaminase"/>
    <property type="match status" value="1"/>
</dbReference>
<dbReference type="SUPFAM" id="SSF100950">
    <property type="entry name" value="NagB/RpiA/CoA transferase-like"/>
    <property type="match status" value="1"/>
</dbReference>
<evidence type="ECO:0000256" key="2">
    <source>
        <dbReference type="HAMAP-Rule" id="MF_01241"/>
    </source>
</evidence>
<organism evidence="4">
    <name type="scientific">uncultured Dysgonomonas sp</name>
    <dbReference type="NCBI Taxonomy" id="206096"/>
    <lineage>
        <taxon>Bacteria</taxon>
        <taxon>Pseudomonadati</taxon>
        <taxon>Bacteroidota</taxon>
        <taxon>Bacteroidia</taxon>
        <taxon>Bacteroidales</taxon>
        <taxon>Dysgonomonadaceae</taxon>
        <taxon>Dysgonomonas</taxon>
        <taxon>environmental samples</taxon>
    </lineage>
</organism>
<feature type="active site" description="For ring-opening step" evidence="2">
    <location>
        <position position="140"/>
    </location>
</feature>
<dbReference type="Pfam" id="PF01182">
    <property type="entry name" value="Glucosamine_iso"/>
    <property type="match status" value="1"/>
</dbReference>
<comment type="similarity">
    <text evidence="2">Belongs to the glucosamine/galactosamine-6-phosphate isomerase family. NagB subfamily.</text>
</comment>
<feature type="domain" description="Glucosamine/galactosamine-6-phosphate isomerase" evidence="3">
    <location>
        <begin position="16"/>
        <end position="229"/>
    </location>
</feature>
<evidence type="ECO:0000256" key="1">
    <source>
        <dbReference type="ARBA" id="ARBA00022801"/>
    </source>
</evidence>
<proteinExistence type="inferred from homology"/>
<dbReference type="PANTHER" id="PTHR11280:SF5">
    <property type="entry name" value="GLUCOSAMINE-6-PHOSPHATE ISOMERASE"/>
    <property type="match status" value="1"/>
</dbReference>
<gene>
    <name evidence="2 4" type="primary">nagB</name>
    <name evidence="4" type="ORF">KL86DYS1_10132</name>
</gene>
<reference evidence="4" key="1">
    <citation type="submission" date="2016-04" db="EMBL/GenBank/DDBJ databases">
        <authorList>
            <person name="Evans L.H."/>
            <person name="Alamgir A."/>
            <person name="Owens N."/>
            <person name="Weber N.D."/>
            <person name="Virtaneva K."/>
            <person name="Barbian K."/>
            <person name="Babar A."/>
            <person name="Rosenke K."/>
        </authorList>
    </citation>
    <scope>NUCLEOTIDE SEQUENCE</scope>
    <source>
        <strain evidence="4">86-1</strain>
    </source>
</reference>
<dbReference type="PROSITE" id="PS01161">
    <property type="entry name" value="GLC_GALNAC_ISOMERASE"/>
    <property type="match status" value="1"/>
</dbReference>
<dbReference type="Gene3D" id="3.40.50.1360">
    <property type="match status" value="1"/>
</dbReference>
<evidence type="ECO:0000259" key="3">
    <source>
        <dbReference type="Pfam" id="PF01182"/>
    </source>
</evidence>
<dbReference type="HAMAP" id="MF_01241">
    <property type="entry name" value="GlcN6P_deamin"/>
    <property type="match status" value="1"/>
</dbReference>
<dbReference type="GO" id="GO:0042802">
    <property type="term" value="F:identical protein binding"/>
    <property type="evidence" value="ECO:0007669"/>
    <property type="project" value="TreeGrafter"/>
</dbReference>
<dbReference type="NCBIfam" id="TIGR00502">
    <property type="entry name" value="nagB"/>
    <property type="match status" value="1"/>
</dbReference>
<dbReference type="InterPro" id="IPR018321">
    <property type="entry name" value="Glucosamine6P_isomerase_CS"/>
</dbReference>
<protein>
    <recommendedName>
        <fullName evidence="2">Glucosamine-6-phosphate deaminase</fullName>
        <ecNumber evidence="2">3.5.99.6</ecNumber>
    </recommendedName>
    <alternativeName>
        <fullName evidence="2">GlcN6P deaminase</fullName>
        <shortName evidence="2">GNPDA</shortName>
    </alternativeName>
    <alternativeName>
        <fullName evidence="2">Glucosamine-6-phosphate isomerase</fullName>
    </alternativeName>
</protein>
<feature type="active site" description="Proton acceptor; for ring-opening step" evidence="2">
    <location>
        <position position="142"/>
    </location>
</feature>
<dbReference type="RefSeq" id="WP_296937865.1">
    <property type="nucleotide sequence ID" value="NZ_LT599032.1"/>
</dbReference>
<dbReference type="InterPro" id="IPR037171">
    <property type="entry name" value="NagB/RpiA_transferase-like"/>
</dbReference>
<evidence type="ECO:0000313" key="4">
    <source>
        <dbReference type="EMBL" id="SBV90660.1"/>
    </source>
</evidence>
<dbReference type="AlphaFoldDB" id="A0A212ITX2"/>
<feature type="active site" description="For ring-opening step" evidence="2">
    <location>
        <position position="147"/>
    </location>
</feature>
<dbReference type="EMBL" id="FLUM01000001">
    <property type="protein sequence ID" value="SBV90660.1"/>
    <property type="molecule type" value="Genomic_DNA"/>
</dbReference>
<name>A0A212ITX2_9BACT</name>
<accession>A0A212ITX2</accession>
<dbReference type="InterPro" id="IPR006148">
    <property type="entry name" value="Glc/Gal-6P_isomerase"/>
</dbReference>
<dbReference type="GO" id="GO:0006046">
    <property type="term" value="P:N-acetylglucosamine catabolic process"/>
    <property type="evidence" value="ECO:0007669"/>
    <property type="project" value="UniProtKB-UniRule"/>
</dbReference>
<dbReference type="UniPathway" id="UPA00629">
    <property type="reaction ID" value="UER00684"/>
</dbReference>
<dbReference type="GO" id="GO:0005975">
    <property type="term" value="P:carbohydrate metabolic process"/>
    <property type="evidence" value="ECO:0007669"/>
    <property type="project" value="InterPro"/>
</dbReference>
<sequence>MRVIIQSDPSTVGIWTARHIAEAIRMAASQNKPFILGLATGSTPIPTYAELVRMHKEEGLSFAHVTTFNMDEYVGLPQEHPESYHSFMWKNLFSHIDIPHGNVNILNGNANDLLQECANYERLIAAAGGIDLFLGGIGVDGHLAFNEPFSSLSSRTRVMNLTIDTRIVNSRFFDGDINAVPKQALTVGVATVCDARQVVLLATGYAKATALKHTVEGEVSHVWTASALQMHPDAIIVCDEPASDNLKVSTYKYFKEIETER</sequence>
<comment type="function">
    <text evidence="2">Catalyzes the reversible isomerization-deamination of glucosamine 6-phosphate (GlcN6P) to form fructose 6-phosphate (Fru6P) and ammonium ion.</text>
</comment>
<dbReference type="GO" id="GO:0019262">
    <property type="term" value="P:N-acetylneuraminate catabolic process"/>
    <property type="evidence" value="ECO:0007669"/>
    <property type="project" value="UniProtKB-UniRule"/>
</dbReference>
<comment type="catalytic activity">
    <reaction evidence="2">
        <text>alpha-D-glucosamine 6-phosphate + H2O = beta-D-fructose 6-phosphate + NH4(+)</text>
        <dbReference type="Rhea" id="RHEA:12172"/>
        <dbReference type="ChEBI" id="CHEBI:15377"/>
        <dbReference type="ChEBI" id="CHEBI:28938"/>
        <dbReference type="ChEBI" id="CHEBI:57634"/>
        <dbReference type="ChEBI" id="CHEBI:75989"/>
        <dbReference type="EC" id="3.5.99.6"/>
    </reaction>
</comment>
<dbReference type="GO" id="GO:0004342">
    <property type="term" value="F:glucosamine-6-phosphate deaminase activity"/>
    <property type="evidence" value="ECO:0007669"/>
    <property type="project" value="UniProtKB-UniRule"/>
</dbReference>
<dbReference type="PANTHER" id="PTHR11280">
    <property type="entry name" value="GLUCOSAMINE-6-PHOSPHATE ISOMERASE"/>
    <property type="match status" value="1"/>
</dbReference>
<keyword evidence="2" id="KW-0119">Carbohydrate metabolism</keyword>
<keyword evidence="1 2" id="KW-0378">Hydrolase</keyword>
<dbReference type="EC" id="3.5.99.6" evidence="2"/>
<dbReference type="GO" id="GO:0006043">
    <property type="term" value="P:glucosamine catabolic process"/>
    <property type="evidence" value="ECO:0007669"/>
    <property type="project" value="TreeGrafter"/>
</dbReference>
<dbReference type="GO" id="GO:0005737">
    <property type="term" value="C:cytoplasm"/>
    <property type="evidence" value="ECO:0007669"/>
    <property type="project" value="TreeGrafter"/>
</dbReference>